<keyword evidence="5 14" id="KW-0812">Transmembrane</keyword>
<keyword evidence="8 14" id="KW-0406">Ion transport</keyword>
<evidence type="ECO:0000256" key="1">
    <source>
        <dbReference type="ARBA" id="ARBA00004304"/>
    </source>
</evidence>
<dbReference type="Pfam" id="PF00895">
    <property type="entry name" value="ATP-synt_8"/>
    <property type="match status" value="1"/>
</dbReference>
<dbReference type="EMBL" id="DQ536431">
    <property type="protein sequence ID" value="ABF74895.1"/>
    <property type="molecule type" value="Genomic_DNA"/>
</dbReference>
<dbReference type="CTD" id="4509"/>
<evidence type="ECO:0000256" key="9">
    <source>
        <dbReference type="ARBA" id="ARBA00023128"/>
    </source>
</evidence>
<reference evidence="16" key="1">
    <citation type="journal article" date="2006" name="Mol. Biol. Evol.">
        <title>Spatial covariation of mutation and nonsynonymous substitution rates in vertebrate mitochondrial genomes.</title>
        <authorList>
            <person name="Broughton R.E."/>
            <person name="Reneau P.C."/>
        </authorList>
    </citation>
    <scope>NUCLEOTIDE SEQUENCE</scope>
</reference>
<dbReference type="GO" id="GO:0015078">
    <property type="term" value="F:proton transmembrane transporter activity"/>
    <property type="evidence" value="ECO:0007669"/>
    <property type="project" value="InterPro"/>
</dbReference>
<comment type="function">
    <text evidence="12">Subunit 8, of the mitochondrial membrane ATP synthase complex (F(1)F(0) ATP synthase or Complex V) that produces ATP from ADP in the presence of a proton gradient across the membrane which is generated by electron transport complexes of the respiratory chain. ATP synthase complex consist of a soluble F(1) head domain - the catalytic core - and a membrane F(1) domain - the membrane proton channel. These two domains are linked by a central stalk rotating inside the F(1) region and a stationary peripheral stalk. During catalysis, ATP synthesis in the catalytic domain of F(1) is coupled via a rotary mechanism of the central stalk subunits to proton translocation. In vivo, can only synthesize ATP although its ATP hydrolase activity can be activated artificially in vitro. Part of the complex F(0) domain.</text>
</comment>
<evidence type="ECO:0000256" key="5">
    <source>
        <dbReference type="ARBA" id="ARBA00022692"/>
    </source>
</evidence>
<keyword evidence="10 15" id="KW-0472">Membrane</keyword>
<sequence length="54" mass="6432">MPQLNPNPWFAILVFSWLIFLLIIPAKLLNHLTPNEPATVNEEKHKTNPWNWPW</sequence>
<dbReference type="GeneID" id="4100379"/>
<feature type="transmembrane region" description="Helical" evidence="15">
    <location>
        <begin position="6"/>
        <end position="24"/>
    </location>
</feature>
<evidence type="ECO:0000256" key="7">
    <source>
        <dbReference type="ARBA" id="ARBA00022989"/>
    </source>
</evidence>
<dbReference type="RefSeq" id="YP_636139.1">
    <property type="nucleotide sequence ID" value="NC_008112.1"/>
</dbReference>
<geneLocation type="mitochondrion" evidence="16"/>
<evidence type="ECO:0000256" key="11">
    <source>
        <dbReference type="ARBA" id="ARBA00023310"/>
    </source>
</evidence>
<evidence type="ECO:0000256" key="4">
    <source>
        <dbReference type="ARBA" id="ARBA00022547"/>
    </source>
</evidence>
<dbReference type="PANTHER" id="PTHR39937:SF1">
    <property type="entry name" value="ATP SYNTHASE PROTEIN 8"/>
    <property type="match status" value="1"/>
</dbReference>
<dbReference type="GO" id="GO:0031966">
    <property type="term" value="C:mitochondrial membrane"/>
    <property type="evidence" value="ECO:0007669"/>
    <property type="project" value="UniProtKB-SubCell"/>
</dbReference>
<keyword evidence="6 14" id="KW-0375">Hydrogen ion transport</keyword>
<keyword evidence="11" id="KW-0066">ATP synthesis</keyword>
<dbReference type="AlphaFoldDB" id="Q199E5"/>
<evidence type="ECO:0000256" key="14">
    <source>
        <dbReference type="RuleBase" id="RU003661"/>
    </source>
</evidence>
<evidence type="ECO:0000256" key="3">
    <source>
        <dbReference type="ARBA" id="ARBA00022448"/>
    </source>
</evidence>
<evidence type="ECO:0000256" key="13">
    <source>
        <dbReference type="ARBA" id="ARBA00064647"/>
    </source>
</evidence>
<evidence type="ECO:0000256" key="12">
    <source>
        <dbReference type="ARBA" id="ARBA00053067"/>
    </source>
</evidence>
<protein>
    <recommendedName>
        <fullName evidence="14">ATP synthase complex subunit 8</fullName>
    </recommendedName>
</protein>
<evidence type="ECO:0000256" key="6">
    <source>
        <dbReference type="ARBA" id="ARBA00022781"/>
    </source>
</evidence>
<comment type="subcellular location">
    <subcellularLocation>
        <location evidence="1 14">Mitochondrion membrane</location>
        <topology evidence="1 14">Single-pass membrane protein</topology>
    </subcellularLocation>
</comment>
<keyword evidence="9 14" id="KW-0496">Mitochondrion</keyword>
<keyword evidence="7 15" id="KW-1133">Transmembrane helix</keyword>
<dbReference type="GO" id="GO:0045259">
    <property type="term" value="C:proton-transporting ATP synthase complex"/>
    <property type="evidence" value="ECO:0007669"/>
    <property type="project" value="UniProtKB-KW"/>
</dbReference>
<dbReference type="PANTHER" id="PTHR39937">
    <property type="entry name" value="ATP SYNTHASE PROTEIN 8"/>
    <property type="match status" value="1"/>
</dbReference>
<evidence type="ECO:0000256" key="10">
    <source>
        <dbReference type="ARBA" id="ARBA00023136"/>
    </source>
</evidence>
<dbReference type="GO" id="GO:0015986">
    <property type="term" value="P:proton motive force-driven ATP synthesis"/>
    <property type="evidence" value="ECO:0007669"/>
    <property type="project" value="InterPro"/>
</dbReference>
<evidence type="ECO:0000256" key="15">
    <source>
        <dbReference type="SAM" id="Phobius"/>
    </source>
</evidence>
<organism evidence="16">
    <name type="scientific">Phenacobius mirabilis</name>
    <name type="common">Suckermouth minnow</name>
    <name type="synonym">Exoglossum mirabile</name>
    <dbReference type="NCBI Taxonomy" id="71759"/>
    <lineage>
        <taxon>Eukaryota</taxon>
        <taxon>Metazoa</taxon>
        <taxon>Chordata</taxon>
        <taxon>Craniata</taxon>
        <taxon>Vertebrata</taxon>
        <taxon>Euteleostomi</taxon>
        <taxon>Actinopterygii</taxon>
        <taxon>Neopterygii</taxon>
        <taxon>Teleostei</taxon>
        <taxon>Ostariophysi</taxon>
        <taxon>Cypriniformes</taxon>
        <taxon>Leuciscidae</taxon>
        <taxon>Pogonichthyinae</taxon>
        <taxon>Phenacobius</taxon>
    </lineage>
</organism>
<comment type="similarity">
    <text evidence="2 14">Belongs to the ATPase protein 8 family.</text>
</comment>
<name>Q199E5_PHEMI</name>
<dbReference type="InterPro" id="IPR050635">
    <property type="entry name" value="ATPase_protein_8"/>
</dbReference>
<comment type="subunit">
    <text evidence="13">Component of the ATP synthase complex composed at least of ATP5F1A/subunit alpha, ATP5F1B/subunit beta, ATP5MC1/subunit c (homooctomer), MT-ATP6/subunit a, MT-ATP8/subunit 8, ATP5ME/subunit e, ATP5MF/subunit f, ATP5MG/subunit g, ATP5MK/subunit k, ATP5MJ/subunit j, ATP5F1C/subunit gamma, ATP5F1D/subunit delta, ATP5F1E/subunit epsilon, ATP5PF/subunit F6, ATP5PB/subunit b, ATP5PD/subunit d, ATP5PO/subunit OSCP. ATP synthase complex consists of a soluble F(1) head domain (subunits alpha(3) and beta(3)) - the catalytic core - and a membrane F(0) domain - the membrane proton channel (subunits c, a, 8, e, f, g, k and j). These two domains are linked by a central stalk (subunits gamma, delta, and epsilon) rotating inside the F1 region and a stationary peripheral stalk (subunits F6, b, d, and OSCP).</text>
</comment>
<keyword evidence="3 14" id="KW-0813">Transport</keyword>
<evidence type="ECO:0000313" key="16">
    <source>
        <dbReference type="EMBL" id="ABF74895.1"/>
    </source>
</evidence>
<evidence type="ECO:0000256" key="2">
    <source>
        <dbReference type="ARBA" id="ARBA00008892"/>
    </source>
</evidence>
<dbReference type="InterPro" id="IPR001421">
    <property type="entry name" value="ATP8_metazoa"/>
</dbReference>
<proteinExistence type="inferred from homology"/>
<accession>Q199E5</accession>
<keyword evidence="4 14" id="KW-0138">CF(0)</keyword>
<evidence type="ECO:0000256" key="8">
    <source>
        <dbReference type="ARBA" id="ARBA00023065"/>
    </source>
</evidence>
<gene>
    <name evidence="16" type="primary">ATP8</name>
</gene>